<feature type="chain" id="PRO_5021432623" description="Secreted protein" evidence="2">
    <location>
        <begin position="24"/>
        <end position="81"/>
    </location>
</feature>
<protein>
    <recommendedName>
        <fullName evidence="5">Secreted protein</fullName>
    </recommendedName>
</protein>
<keyword evidence="2" id="KW-0732">Signal</keyword>
<evidence type="ECO:0000256" key="2">
    <source>
        <dbReference type="SAM" id="SignalP"/>
    </source>
</evidence>
<accession>A0A4Y7IYY4</accession>
<evidence type="ECO:0008006" key="5">
    <source>
        <dbReference type="Google" id="ProtNLM"/>
    </source>
</evidence>
<gene>
    <name evidence="3" type="ORF">C5167_021378</name>
</gene>
<dbReference type="EMBL" id="CM010716">
    <property type="protein sequence ID" value="RZC52962.1"/>
    <property type="molecule type" value="Genomic_DNA"/>
</dbReference>
<proteinExistence type="predicted"/>
<organism evidence="3 4">
    <name type="scientific">Papaver somniferum</name>
    <name type="common">Opium poppy</name>
    <dbReference type="NCBI Taxonomy" id="3469"/>
    <lineage>
        <taxon>Eukaryota</taxon>
        <taxon>Viridiplantae</taxon>
        <taxon>Streptophyta</taxon>
        <taxon>Embryophyta</taxon>
        <taxon>Tracheophyta</taxon>
        <taxon>Spermatophyta</taxon>
        <taxon>Magnoliopsida</taxon>
        <taxon>Ranunculales</taxon>
        <taxon>Papaveraceae</taxon>
        <taxon>Papaveroideae</taxon>
        <taxon>Papaver</taxon>
    </lineage>
</organism>
<sequence>MGLFLLQVLRLFCLILLLSQVFCGRMTLARRSLSEEVREGYFPGPHQGRPHDKPIIKSSDSSPRSRRYHEGYRGGPGSQRP</sequence>
<dbReference type="AlphaFoldDB" id="A0A4Y7IYY4"/>
<evidence type="ECO:0000313" key="3">
    <source>
        <dbReference type="EMBL" id="RZC52962.1"/>
    </source>
</evidence>
<dbReference type="Proteomes" id="UP000316621">
    <property type="component" value="Chromosome 2"/>
</dbReference>
<feature type="signal peptide" evidence="2">
    <location>
        <begin position="1"/>
        <end position="23"/>
    </location>
</feature>
<dbReference type="Gramene" id="RZC52962">
    <property type="protein sequence ID" value="RZC52962"/>
    <property type="gene ID" value="C5167_021378"/>
</dbReference>
<keyword evidence="4" id="KW-1185">Reference proteome</keyword>
<reference evidence="3 4" key="1">
    <citation type="journal article" date="2018" name="Science">
        <title>The opium poppy genome and morphinan production.</title>
        <authorList>
            <person name="Guo L."/>
            <person name="Winzer T."/>
            <person name="Yang X."/>
            <person name="Li Y."/>
            <person name="Ning Z."/>
            <person name="He Z."/>
            <person name="Teodor R."/>
            <person name="Lu Y."/>
            <person name="Bowser T.A."/>
            <person name="Graham I.A."/>
            <person name="Ye K."/>
        </authorList>
    </citation>
    <scope>NUCLEOTIDE SEQUENCE [LARGE SCALE GENOMIC DNA]</scope>
    <source>
        <strain evidence="4">cv. HN1</strain>
        <tissue evidence="3">Leaves</tissue>
    </source>
</reference>
<feature type="region of interest" description="Disordered" evidence="1">
    <location>
        <begin position="39"/>
        <end position="81"/>
    </location>
</feature>
<evidence type="ECO:0000313" key="4">
    <source>
        <dbReference type="Proteomes" id="UP000316621"/>
    </source>
</evidence>
<evidence type="ECO:0000256" key="1">
    <source>
        <dbReference type="SAM" id="MobiDB-lite"/>
    </source>
</evidence>
<name>A0A4Y7IYY4_PAPSO</name>